<proteinExistence type="predicted"/>
<organism evidence="1 2">
    <name type="scientific">Prochlorococcus marinus CUG1433</name>
    <dbReference type="NCBI Taxonomy" id="2774506"/>
    <lineage>
        <taxon>Bacteria</taxon>
        <taxon>Bacillati</taxon>
        <taxon>Cyanobacteriota</taxon>
        <taxon>Cyanophyceae</taxon>
        <taxon>Synechococcales</taxon>
        <taxon>Prochlorococcaceae</taxon>
        <taxon>Prochlorococcus</taxon>
    </lineage>
</organism>
<sequence>MQETYQKKIFLRTILLILGSISFSQQILALPYKFTCKVEGTYVVNNRTTADSKGKKIYPTKLAENKSEKLSEDFNVIVDIDQGKGTINGSKAKIISSRIDALKEKGPIVSPVVLYSSGQNLWKSEGPINSVFNSGILKKKEAKIYKKYLILDKGESSLSKFTLINTYENTKKELKIYSDTRKLDFEKDISQEISYGSCKY</sequence>
<protein>
    <submittedName>
        <fullName evidence="1">Uncharacterized protein</fullName>
    </submittedName>
</protein>
<dbReference type="AlphaFoldDB" id="A0A9D9BTF8"/>
<evidence type="ECO:0000313" key="2">
    <source>
        <dbReference type="Proteomes" id="UP000668060"/>
    </source>
</evidence>
<gene>
    <name evidence="1" type="ORF">JJ842_08750</name>
</gene>
<accession>A0A9D9BTF8</accession>
<evidence type="ECO:0000313" key="1">
    <source>
        <dbReference type="EMBL" id="MBO6971999.1"/>
    </source>
</evidence>
<reference evidence="1" key="1">
    <citation type="journal article" date="2021" name="Front. Mar. Sci.">
        <title>Genomes of Diverse Isolates of Prochlorococcus High-Light-Adapted Clade II in the Western Pacific Ocean.</title>
        <authorList>
            <person name="Yan W."/>
            <person name="Feng X."/>
            <person name="Zhang W."/>
            <person name="Nawaz M.Z."/>
            <person name="Luo T."/>
            <person name="Zhang R."/>
            <person name="Jiao N."/>
        </authorList>
    </citation>
    <scope>NUCLEOTIDE SEQUENCE</scope>
    <source>
        <strain evidence="1">CUG1433</strain>
    </source>
</reference>
<name>A0A9D9BTF8_PROMR</name>
<dbReference type="EMBL" id="JAEPLN010000001">
    <property type="protein sequence ID" value="MBO6971999.1"/>
    <property type="molecule type" value="Genomic_DNA"/>
</dbReference>
<comment type="caution">
    <text evidence="1">The sequence shown here is derived from an EMBL/GenBank/DDBJ whole genome shotgun (WGS) entry which is preliminary data.</text>
</comment>
<dbReference type="Proteomes" id="UP000668060">
    <property type="component" value="Unassembled WGS sequence"/>
</dbReference>